<keyword evidence="3" id="KW-0012">Acyltransferase</keyword>
<dbReference type="InterPro" id="IPR050879">
    <property type="entry name" value="Acyltransferase_3"/>
</dbReference>
<feature type="transmembrane region" description="Helical" evidence="1">
    <location>
        <begin position="214"/>
        <end position="233"/>
    </location>
</feature>
<feature type="transmembrane region" description="Helical" evidence="1">
    <location>
        <begin position="155"/>
        <end position="179"/>
    </location>
</feature>
<feature type="transmembrane region" description="Helical" evidence="1">
    <location>
        <begin position="128"/>
        <end position="148"/>
    </location>
</feature>
<keyword evidence="1" id="KW-1133">Transmembrane helix</keyword>
<accession>A0ABU7TYI3</accession>
<sequence length="362" mass="38754">MIYNLQILRAVASYLVFLTHFGLYIAPVLPRPDLLAFGASGVDMFFVLSGFIMFVSTSGRRESPGEFLLRRASRVVPVYWLVTLGLALIASTGLKPIGIVEIRPDYVVQSLLFLPFSRGGYIEPLNSVGWTLNYEMFFYLVFAGLLLVPRPAFRALGAAAIFLVLILLGLLPASGLYWAYYTKPILIEFAAGIGLGYAYSRLAPPPAGFPVRRVAGAAFAAALALIVGGQIVADALGVSPELSGFARPLVWGTAAVLIVGAMLLLERAGIALKTRWLLSQGNASYSFYLVHNLLLHSAAKIAAVVVAPGIGRAALIFALAFPAAVVAGDLLFRYVETPVIAALRRRLDRRPAPAPLPAPVAS</sequence>
<keyword evidence="3" id="KW-0808">Transferase</keyword>
<dbReference type="InterPro" id="IPR002656">
    <property type="entry name" value="Acyl_transf_3_dom"/>
</dbReference>
<comment type="caution">
    <text evidence="3">The sequence shown here is derived from an EMBL/GenBank/DDBJ whole genome shotgun (WGS) entry which is preliminary data.</text>
</comment>
<feature type="transmembrane region" description="Helical" evidence="1">
    <location>
        <begin position="185"/>
        <end position="202"/>
    </location>
</feature>
<keyword evidence="1" id="KW-0812">Transmembrane</keyword>
<proteinExistence type="predicted"/>
<dbReference type="GO" id="GO:0016746">
    <property type="term" value="F:acyltransferase activity"/>
    <property type="evidence" value="ECO:0007669"/>
    <property type="project" value="UniProtKB-KW"/>
</dbReference>
<dbReference type="PANTHER" id="PTHR23028:SF53">
    <property type="entry name" value="ACYL_TRANSF_3 DOMAIN-CONTAINING PROTEIN"/>
    <property type="match status" value="1"/>
</dbReference>
<evidence type="ECO:0000313" key="4">
    <source>
        <dbReference type="Proteomes" id="UP001355206"/>
    </source>
</evidence>
<reference evidence="3 4" key="1">
    <citation type="journal article" date="2012" name="Genet. Mol. Biol.">
        <title>Analysis of 16S rRNA and mxaF genes revealing insights into Methylobacterium niche-specific plant association.</title>
        <authorList>
            <person name="Dourado M.N."/>
            <person name="Andreote F.D."/>
            <person name="Dini-Andreote F."/>
            <person name="Conti R."/>
            <person name="Araujo J.M."/>
            <person name="Araujo W.L."/>
        </authorList>
    </citation>
    <scope>NUCLEOTIDE SEQUENCE [LARGE SCALE GENOMIC DNA]</scope>
    <source>
        <strain evidence="3 4">TC3-10</strain>
    </source>
</reference>
<feature type="transmembrane region" description="Helical" evidence="1">
    <location>
        <begin position="285"/>
        <end position="307"/>
    </location>
</feature>
<dbReference type="RefSeq" id="WP_331304404.1">
    <property type="nucleotide sequence ID" value="NZ_MLCA01000016.1"/>
</dbReference>
<gene>
    <name evidence="3" type="ORF">MOTC310_30000</name>
</gene>
<feature type="transmembrane region" description="Helical" evidence="1">
    <location>
        <begin position="7"/>
        <end position="29"/>
    </location>
</feature>
<evidence type="ECO:0000256" key="1">
    <source>
        <dbReference type="SAM" id="Phobius"/>
    </source>
</evidence>
<dbReference type="PANTHER" id="PTHR23028">
    <property type="entry name" value="ACETYLTRANSFERASE"/>
    <property type="match status" value="1"/>
</dbReference>
<feature type="transmembrane region" description="Helical" evidence="1">
    <location>
        <begin position="245"/>
        <end position="265"/>
    </location>
</feature>
<keyword evidence="4" id="KW-1185">Reference proteome</keyword>
<dbReference type="Pfam" id="PF01757">
    <property type="entry name" value="Acyl_transf_3"/>
    <property type="match status" value="1"/>
</dbReference>
<evidence type="ECO:0000313" key="3">
    <source>
        <dbReference type="EMBL" id="MEE7494426.1"/>
    </source>
</evidence>
<evidence type="ECO:0000259" key="2">
    <source>
        <dbReference type="Pfam" id="PF01757"/>
    </source>
</evidence>
<protein>
    <submittedName>
        <fullName evidence="3">Acyltransferase</fullName>
    </submittedName>
</protein>
<feature type="transmembrane region" description="Helical" evidence="1">
    <location>
        <begin position="35"/>
        <end position="55"/>
    </location>
</feature>
<dbReference type="Proteomes" id="UP001355206">
    <property type="component" value="Unassembled WGS sequence"/>
</dbReference>
<dbReference type="EMBL" id="MLCA01000016">
    <property type="protein sequence ID" value="MEE7494426.1"/>
    <property type="molecule type" value="Genomic_DNA"/>
</dbReference>
<feature type="domain" description="Acyltransferase 3" evidence="2">
    <location>
        <begin position="3"/>
        <end position="326"/>
    </location>
</feature>
<feature type="transmembrane region" description="Helical" evidence="1">
    <location>
        <begin position="313"/>
        <end position="335"/>
    </location>
</feature>
<feature type="transmembrane region" description="Helical" evidence="1">
    <location>
        <begin position="76"/>
        <end position="94"/>
    </location>
</feature>
<organism evidence="3 4">
    <name type="scientific">Methylobacterium oryzae</name>
    <dbReference type="NCBI Taxonomy" id="334852"/>
    <lineage>
        <taxon>Bacteria</taxon>
        <taxon>Pseudomonadati</taxon>
        <taxon>Pseudomonadota</taxon>
        <taxon>Alphaproteobacteria</taxon>
        <taxon>Hyphomicrobiales</taxon>
        <taxon>Methylobacteriaceae</taxon>
        <taxon>Methylobacterium</taxon>
    </lineage>
</organism>
<keyword evidence="1" id="KW-0472">Membrane</keyword>
<name>A0ABU7TYI3_9HYPH</name>